<dbReference type="AlphaFoldDB" id="A0A381YM48"/>
<dbReference type="GO" id="GO:0003918">
    <property type="term" value="F:DNA topoisomerase type II (double strand cut, ATP-hydrolyzing) activity"/>
    <property type="evidence" value="ECO:0007669"/>
    <property type="project" value="TreeGrafter"/>
</dbReference>
<protein>
    <recommendedName>
        <fullName evidence="2">DNA gyrase subunit A</fullName>
    </recommendedName>
</protein>
<dbReference type="GO" id="GO:0005524">
    <property type="term" value="F:ATP binding"/>
    <property type="evidence" value="ECO:0007669"/>
    <property type="project" value="InterPro"/>
</dbReference>
<dbReference type="InterPro" id="IPR035516">
    <property type="entry name" value="Gyrase/topoIV_suA_C"/>
</dbReference>
<dbReference type="GO" id="GO:0005737">
    <property type="term" value="C:cytoplasm"/>
    <property type="evidence" value="ECO:0007669"/>
    <property type="project" value="TreeGrafter"/>
</dbReference>
<dbReference type="EMBL" id="UINC01018554">
    <property type="protein sequence ID" value="SVA78050.1"/>
    <property type="molecule type" value="Genomic_DNA"/>
</dbReference>
<evidence type="ECO:0008006" key="2">
    <source>
        <dbReference type="Google" id="ProtNLM"/>
    </source>
</evidence>
<evidence type="ECO:0000313" key="1">
    <source>
        <dbReference type="EMBL" id="SVA78050.1"/>
    </source>
</evidence>
<feature type="non-terminal residue" evidence="1">
    <location>
        <position position="1"/>
    </location>
</feature>
<reference evidence="1" key="1">
    <citation type="submission" date="2018-05" db="EMBL/GenBank/DDBJ databases">
        <authorList>
            <person name="Lanie J.A."/>
            <person name="Ng W.-L."/>
            <person name="Kazmierczak K.M."/>
            <person name="Andrzejewski T.M."/>
            <person name="Davidsen T.M."/>
            <person name="Wayne K.J."/>
            <person name="Tettelin H."/>
            <person name="Glass J.I."/>
            <person name="Rusch D."/>
            <person name="Podicherti R."/>
            <person name="Tsui H.-C.T."/>
            <person name="Winkler M.E."/>
        </authorList>
    </citation>
    <scope>NUCLEOTIDE SEQUENCE</scope>
</reference>
<dbReference type="InterPro" id="IPR006691">
    <property type="entry name" value="GyrA/parC_rep"/>
</dbReference>
<dbReference type="Gene3D" id="2.120.10.90">
    <property type="entry name" value="DNA gyrase/topoisomerase IV, subunit A, C-terminal"/>
    <property type="match status" value="1"/>
</dbReference>
<accession>A0A381YM48</accession>
<dbReference type="GO" id="GO:0009330">
    <property type="term" value="C:DNA topoisomerase type II (double strand cut, ATP-hydrolyzing) complex"/>
    <property type="evidence" value="ECO:0007669"/>
    <property type="project" value="TreeGrafter"/>
</dbReference>
<dbReference type="GO" id="GO:0006265">
    <property type="term" value="P:DNA topological change"/>
    <property type="evidence" value="ECO:0007669"/>
    <property type="project" value="InterPro"/>
</dbReference>
<proteinExistence type="predicted"/>
<name>A0A381YM48_9ZZZZ</name>
<dbReference type="GO" id="GO:0003677">
    <property type="term" value="F:DNA binding"/>
    <property type="evidence" value="ECO:0007669"/>
    <property type="project" value="InterPro"/>
</dbReference>
<dbReference type="PANTHER" id="PTHR43493:SF5">
    <property type="entry name" value="DNA GYRASE SUBUNIT A, CHLOROPLASTIC_MITOCHONDRIAL"/>
    <property type="match status" value="1"/>
</dbReference>
<organism evidence="1">
    <name type="scientific">marine metagenome</name>
    <dbReference type="NCBI Taxonomy" id="408172"/>
    <lineage>
        <taxon>unclassified sequences</taxon>
        <taxon>metagenomes</taxon>
        <taxon>ecological metagenomes</taxon>
    </lineage>
</organism>
<dbReference type="PANTHER" id="PTHR43493">
    <property type="entry name" value="DNA GYRASE/TOPOISOMERASE SUBUNIT A"/>
    <property type="match status" value="1"/>
</dbReference>
<dbReference type="Pfam" id="PF03989">
    <property type="entry name" value="DNA_gyraseA_C"/>
    <property type="match status" value="3"/>
</dbReference>
<sequence length="153" mass="16637">SSVGKAVRFKESDVRAMGRTARGVRGIRLLADQRLISLIVPEDGGYMLTAAEFGYGKRTLLSEFPVRGRGTQGVIAIQTSKRNGDVVGARQVFEGDEIMLISDQGTLVRTSVDEISVVGRNTQGVRLIALRDTEKLVGLERIVETDSSTLTEQ</sequence>
<dbReference type="SUPFAM" id="SSF101904">
    <property type="entry name" value="GyrA/ParC C-terminal domain-like"/>
    <property type="match status" value="1"/>
</dbReference>
<gene>
    <name evidence="1" type="ORF">METZ01_LOCUS130904</name>
</gene>
<dbReference type="InterPro" id="IPR050220">
    <property type="entry name" value="Type_II_DNA_Topoisomerases"/>
</dbReference>